<reference evidence="2" key="1">
    <citation type="submission" date="2015-05" db="EMBL/GenBank/DDBJ databases">
        <authorList>
            <person name="Fogelqvist Johan"/>
        </authorList>
    </citation>
    <scope>NUCLEOTIDE SEQUENCE [LARGE SCALE GENOMIC DNA]</scope>
</reference>
<sequence>MVQRCLAHPERGRV</sequence>
<organism evidence="1 2">
    <name type="scientific">Verticillium longisporum</name>
    <name type="common">Verticillium dahliae var. longisporum</name>
    <dbReference type="NCBI Taxonomy" id="100787"/>
    <lineage>
        <taxon>Eukaryota</taxon>
        <taxon>Fungi</taxon>
        <taxon>Dikarya</taxon>
        <taxon>Ascomycota</taxon>
        <taxon>Pezizomycotina</taxon>
        <taxon>Sordariomycetes</taxon>
        <taxon>Hypocreomycetidae</taxon>
        <taxon>Glomerellales</taxon>
        <taxon>Plectosphaerellaceae</taxon>
        <taxon>Verticillium</taxon>
    </lineage>
</organism>
<accession>A0A0G4NLQ8</accession>
<evidence type="ECO:0000313" key="1">
    <source>
        <dbReference type="EMBL" id="CRK47400.1"/>
    </source>
</evidence>
<dbReference type="Proteomes" id="UP000045706">
    <property type="component" value="Unassembled WGS sequence"/>
</dbReference>
<gene>
    <name evidence="1" type="ORF">BN1723_020276</name>
</gene>
<dbReference type="EMBL" id="CVQI01036505">
    <property type="protein sequence ID" value="CRK47400.1"/>
    <property type="molecule type" value="Genomic_DNA"/>
</dbReference>
<protein>
    <submittedName>
        <fullName evidence="1">Uncharacterized protein</fullName>
    </submittedName>
</protein>
<proteinExistence type="predicted"/>
<evidence type="ECO:0000313" key="2">
    <source>
        <dbReference type="Proteomes" id="UP000045706"/>
    </source>
</evidence>
<name>A0A0G4NLQ8_VERLO</name>